<accession>A0A8T0XFB3</accession>
<feature type="transmembrane region" description="Helical" evidence="10">
    <location>
        <begin position="353"/>
        <end position="380"/>
    </location>
</feature>
<comment type="caution">
    <text evidence="13">The sequence shown here is derived from an EMBL/GenBank/DDBJ whole genome shotgun (WGS) entry which is preliminary data.</text>
</comment>
<reference evidence="13" key="1">
    <citation type="submission" date="2020-05" db="EMBL/GenBank/DDBJ databases">
        <title>WGS assembly of Panicum virgatum.</title>
        <authorList>
            <person name="Lovell J.T."/>
            <person name="Jenkins J."/>
            <person name="Shu S."/>
            <person name="Juenger T.E."/>
            <person name="Schmutz J."/>
        </authorList>
    </citation>
    <scope>NUCLEOTIDE SEQUENCE</scope>
    <source>
        <strain evidence="13">AP13</strain>
    </source>
</reference>
<evidence type="ECO:0000256" key="4">
    <source>
        <dbReference type="ARBA" id="ARBA00022538"/>
    </source>
</evidence>
<evidence type="ECO:0000256" key="2">
    <source>
        <dbReference type="ARBA" id="ARBA00008440"/>
    </source>
</evidence>
<keyword evidence="6 10" id="KW-0630">Potassium</keyword>
<keyword evidence="4 10" id="KW-0633">Potassium transport</keyword>
<proteinExistence type="inferred from homology"/>
<keyword evidence="7 10" id="KW-1133">Transmembrane helix</keyword>
<keyword evidence="14" id="KW-1185">Reference proteome</keyword>
<comment type="caution">
    <text evidence="10">Lacks conserved residue(s) required for the propagation of feature annotation.</text>
</comment>
<dbReference type="GO" id="GO:0016020">
    <property type="term" value="C:membrane"/>
    <property type="evidence" value="ECO:0007669"/>
    <property type="project" value="UniProtKB-SubCell"/>
</dbReference>
<keyword evidence="5 10" id="KW-0812">Transmembrane</keyword>
<dbReference type="InterPro" id="IPR003855">
    <property type="entry name" value="K+_transporter"/>
</dbReference>
<dbReference type="EMBL" id="CM029037">
    <property type="protein sequence ID" value="KAG2658750.1"/>
    <property type="molecule type" value="Genomic_DNA"/>
</dbReference>
<comment type="similarity">
    <text evidence="2 10">Belongs to the HAK/KUP transporter (TC 2.A.72.3) family.</text>
</comment>
<evidence type="ECO:0000259" key="11">
    <source>
        <dbReference type="Pfam" id="PF02705"/>
    </source>
</evidence>
<comment type="subcellular location">
    <subcellularLocation>
        <location evidence="1 10">Membrane</location>
        <topology evidence="1 10">Multi-pass membrane protein</topology>
    </subcellularLocation>
</comment>
<keyword evidence="8 10" id="KW-0406">Ion transport</keyword>
<feature type="transmembrane region" description="Helical" evidence="10">
    <location>
        <begin position="79"/>
        <end position="100"/>
    </location>
</feature>
<feature type="transmembrane region" description="Helical" evidence="10">
    <location>
        <begin position="410"/>
        <end position="428"/>
    </location>
</feature>
<dbReference type="PANTHER" id="PTHR30540">
    <property type="entry name" value="OSMOTIC STRESS POTASSIUM TRANSPORTER"/>
    <property type="match status" value="1"/>
</dbReference>
<feature type="transmembrane region" description="Helical" evidence="10">
    <location>
        <begin position="313"/>
        <end position="333"/>
    </location>
</feature>
<evidence type="ECO:0000256" key="1">
    <source>
        <dbReference type="ARBA" id="ARBA00004141"/>
    </source>
</evidence>
<dbReference type="PANTHER" id="PTHR30540:SF15">
    <property type="entry name" value="POTASSIUM TRANSPORTER 19"/>
    <property type="match status" value="1"/>
</dbReference>
<evidence type="ECO:0000256" key="6">
    <source>
        <dbReference type="ARBA" id="ARBA00022958"/>
    </source>
</evidence>
<gene>
    <name evidence="13" type="ORF">PVAP13_1KG306000</name>
</gene>
<keyword evidence="9 10" id="KW-0472">Membrane</keyword>
<keyword evidence="3" id="KW-0813">Transport</keyword>
<evidence type="ECO:0000256" key="9">
    <source>
        <dbReference type="ARBA" id="ARBA00023136"/>
    </source>
</evidence>
<dbReference type="InterPro" id="IPR053952">
    <property type="entry name" value="K_trans_C"/>
</dbReference>
<feature type="transmembrane region" description="Helical" evidence="10">
    <location>
        <begin position="163"/>
        <end position="185"/>
    </location>
</feature>
<comment type="function">
    <text evidence="10">Potassium transporter.</text>
</comment>
<dbReference type="Pfam" id="PF22776">
    <property type="entry name" value="K_trans_C"/>
    <property type="match status" value="1"/>
</dbReference>
<evidence type="ECO:0000313" key="14">
    <source>
        <dbReference type="Proteomes" id="UP000823388"/>
    </source>
</evidence>
<dbReference type="NCBIfam" id="TIGR00794">
    <property type="entry name" value="kup"/>
    <property type="match status" value="1"/>
</dbReference>
<name>A0A8T0XFB3_PANVG</name>
<dbReference type="Pfam" id="PF02705">
    <property type="entry name" value="K_trans"/>
    <property type="match status" value="1"/>
</dbReference>
<dbReference type="OrthoDB" id="504708at2759"/>
<feature type="transmembrane region" description="Helical" evidence="10">
    <location>
        <begin position="282"/>
        <end position="301"/>
    </location>
</feature>
<dbReference type="InterPro" id="IPR053951">
    <property type="entry name" value="K_trans_N"/>
</dbReference>
<evidence type="ECO:0000256" key="3">
    <source>
        <dbReference type="ARBA" id="ARBA00022448"/>
    </source>
</evidence>
<evidence type="ECO:0000256" key="5">
    <source>
        <dbReference type="ARBA" id="ARBA00022692"/>
    </source>
</evidence>
<evidence type="ECO:0000313" key="13">
    <source>
        <dbReference type="EMBL" id="KAG2658750.1"/>
    </source>
</evidence>
<feature type="transmembrane region" description="Helical" evidence="10">
    <location>
        <begin position="236"/>
        <end position="256"/>
    </location>
</feature>
<evidence type="ECO:0000256" key="7">
    <source>
        <dbReference type="ARBA" id="ARBA00022989"/>
    </source>
</evidence>
<feature type="transmembrane region" description="Helical" evidence="10">
    <location>
        <begin position="434"/>
        <end position="457"/>
    </location>
</feature>
<organism evidence="13 14">
    <name type="scientific">Panicum virgatum</name>
    <name type="common">Blackwell switchgrass</name>
    <dbReference type="NCBI Taxonomy" id="38727"/>
    <lineage>
        <taxon>Eukaryota</taxon>
        <taxon>Viridiplantae</taxon>
        <taxon>Streptophyta</taxon>
        <taxon>Embryophyta</taxon>
        <taxon>Tracheophyta</taxon>
        <taxon>Spermatophyta</taxon>
        <taxon>Magnoliopsida</taxon>
        <taxon>Liliopsida</taxon>
        <taxon>Poales</taxon>
        <taxon>Poaceae</taxon>
        <taxon>PACMAD clade</taxon>
        <taxon>Panicoideae</taxon>
        <taxon>Panicodae</taxon>
        <taxon>Paniceae</taxon>
        <taxon>Panicinae</taxon>
        <taxon>Panicum</taxon>
        <taxon>Panicum sect. Hiantes</taxon>
    </lineage>
</organism>
<evidence type="ECO:0000259" key="12">
    <source>
        <dbReference type="Pfam" id="PF22776"/>
    </source>
</evidence>
<dbReference type="AlphaFoldDB" id="A0A8T0XFB3"/>
<feature type="domain" description="K+ potassium transporter C-terminal" evidence="12">
    <location>
        <begin position="543"/>
        <end position="728"/>
    </location>
</feature>
<evidence type="ECO:0000256" key="8">
    <source>
        <dbReference type="ARBA" id="ARBA00023065"/>
    </source>
</evidence>
<dbReference type="Proteomes" id="UP000823388">
    <property type="component" value="Chromosome 1K"/>
</dbReference>
<feature type="transmembrane region" description="Helical" evidence="10">
    <location>
        <begin position="205"/>
        <end position="224"/>
    </location>
</feature>
<sequence>MSAAESPGAAAERLRRHDSLYGDAEKVSHDKYHGSGGSWARTLMLAFQSIGVVYGDIGTSPLYVYSSTFPGGIRHPDDLLGVLSLILYTLILIPMLKYVFVVLHANDDGDGGTFALYSLISQYAKIRMIPDHQTEDATVSNYSVDTRLRRAQRLKEKLESSNAAKIGLFTITILGTSMVMGDGTLTPAISVLSAVSGIREKAPNLTQLQVVWISVAILFVLFSVQRFGTDKVGYSFAPIISVWFLLIAGTGMYNLAVHDATILRAFNPMYIVQYFSRNGEEAWVSLGGVILCITGAEAMFADLGHFNIRAIQISFTCILFPSVALCYMGQAAYLRRFPENVADTFFKSIPEPMFWPVFVVAIMAAIIASQAMLSGAFAILSKALSLGCFPRVEVVHTSSKYEGQVYLPEVNFLIGAASVAVTLGFQTTANIGNAYGICVVTVFSITTHLMAVVMLLVWRTPAALVAAFYVVFGLAEFVYLSSILSKFADGGYLPFCFSLVLMGLMAAWHYVHVLRYWHEVDRALPAAELAAVLARRDVRRVRGVGLLYSELVQGIPPVFQILVDKIPSVHAVFVFVSIKHLPVPRVAAPERLILRRVGPVGHRVFRCVARYGYTDTVEGHREFAAFLLDHLKVFVREEAAFGDGVGGRTQTAAAAVEQEQRFIDAEAARGVVYLMGEATVTAAPGSSWAKRVVVNNVYGFLRKNLPESHKALSVPKDQLLRVGVTYEI</sequence>
<dbReference type="GO" id="GO:0015079">
    <property type="term" value="F:potassium ion transmembrane transporter activity"/>
    <property type="evidence" value="ECO:0007669"/>
    <property type="project" value="UniProtKB-UniRule"/>
</dbReference>
<feature type="transmembrane region" description="Helical" evidence="10">
    <location>
        <begin position="464"/>
        <end position="485"/>
    </location>
</feature>
<feature type="transmembrane region" description="Helical" evidence="10">
    <location>
        <begin position="491"/>
        <end position="511"/>
    </location>
</feature>
<protein>
    <recommendedName>
        <fullName evidence="10">Potassium transporter</fullName>
    </recommendedName>
</protein>
<evidence type="ECO:0000256" key="10">
    <source>
        <dbReference type="RuleBase" id="RU321113"/>
    </source>
</evidence>
<feature type="domain" description="K+ potassium transporter integral membrane" evidence="11">
    <location>
        <begin position="45"/>
        <end position="529"/>
    </location>
</feature>